<comment type="caution">
    <text evidence="1">The sequence shown here is derived from an EMBL/GenBank/DDBJ whole genome shotgun (WGS) entry which is preliminary data.</text>
</comment>
<dbReference type="EMBL" id="MAYW01000190">
    <property type="protein sequence ID" value="ODS30675.1"/>
    <property type="molecule type" value="Genomic_DNA"/>
</dbReference>
<evidence type="ECO:0000313" key="2">
    <source>
        <dbReference type="Proteomes" id="UP000094056"/>
    </source>
</evidence>
<dbReference type="NCBIfam" id="TIGR03831">
    <property type="entry name" value="YgiT_finger"/>
    <property type="match status" value="1"/>
</dbReference>
<evidence type="ECO:0000313" key="1">
    <source>
        <dbReference type="EMBL" id="ODS30675.1"/>
    </source>
</evidence>
<sequence length="80" mass="8477">MATKALIGKCPLCGGTKKAGKTTFTVDLGFGVVVVRDVPATVCSQCGADWIEDTVASKLEEIVNDARKKHHMVEITSLSV</sequence>
<dbReference type="Gene3D" id="3.10.20.860">
    <property type="match status" value="1"/>
</dbReference>
<organism evidence="1 2">
    <name type="scientific">Candidatus Scalindua rubra</name>
    <dbReference type="NCBI Taxonomy" id="1872076"/>
    <lineage>
        <taxon>Bacteria</taxon>
        <taxon>Pseudomonadati</taxon>
        <taxon>Planctomycetota</taxon>
        <taxon>Candidatus Brocadiia</taxon>
        <taxon>Candidatus Brocadiales</taxon>
        <taxon>Candidatus Scalinduaceae</taxon>
        <taxon>Candidatus Scalindua</taxon>
    </lineage>
</organism>
<evidence type="ECO:0008006" key="3">
    <source>
        <dbReference type="Google" id="ProtNLM"/>
    </source>
</evidence>
<dbReference type="PATRIC" id="fig|1872076.5.peg.5039"/>
<dbReference type="InterPro" id="IPR022453">
    <property type="entry name" value="Znf_MqsA-type"/>
</dbReference>
<dbReference type="CDD" id="cd12870">
    <property type="entry name" value="MqsA"/>
    <property type="match status" value="1"/>
</dbReference>
<proteinExistence type="predicted"/>
<dbReference type="AlphaFoldDB" id="A0A1E3X4X6"/>
<dbReference type="Proteomes" id="UP000094056">
    <property type="component" value="Unassembled WGS sequence"/>
</dbReference>
<protein>
    <recommendedName>
        <fullName evidence="3">YgiT-type zinc finger domain-containing protein</fullName>
    </recommendedName>
</protein>
<name>A0A1E3X4X6_9BACT</name>
<gene>
    <name evidence="1" type="ORF">SCARUB_04218</name>
</gene>
<accession>A0A1E3X4X6</accession>
<reference evidence="1 2" key="1">
    <citation type="submission" date="2016-07" db="EMBL/GenBank/DDBJ databases">
        <title>Draft genome of Scalindua rubra, obtained from a brine-seawater interface in the Red Sea, sheds light on salt adaptation in anammox bacteria.</title>
        <authorList>
            <person name="Speth D.R."/>
            <person name="Lagkouvardos I."/>
            <person name="Wang Y."/>
            <person name="Qian P.-Y."/>
            <person name="Dutilh B.E."/>
            <person name="Jetten M.S."/>
        </authorList>
    </citation>
    <scope>NUCLEOTIDE SEQUENCE [LARGE SCALE GENOMIC DNA]</scope>
    <source>
        <strain evidence="1">BSI-1</strain>
    </source>
</reference>